<sequence length="478" mass="53169">MNQHSNLQIKLGFIWSTLESFGNKAISLILSLILAKQLGPSAYGLFAMLAIFIAIAGVFVNSGFNSALIRKTDRNEKDFATTFYFSLVVSIICYGLLFISAPFISTFYDQPQLIDLTRVIALIIIIQAFAIIPKTRLTVSLDFKSQAVANVVGLLSGGTIGLTMAFNGYGVWSLVFQQLISSTINVCILNLQYPWKPLEKFCRKTFKELFGFGSKLLVSGLIDTIYQNIYGLIIGKQFSAAKLGVFNQAQMISMLPAITMTEVIQKVTYPLLSNIQEDRILLEKAYLLMLKVSALTIFPVVLGLSIISEPLIYLILGSEWQESAQFISVLCVGFMIYPIQAINLNLLQVKGRSDLFLKLEIIKKINLTVMLIVTVPLGVYEMCIGIVVTSYLALLINTYYTGKLTTISQIDQLIALFPIWLIVFISAALGFASGLAIESEWIQIIVMLLTALLSYMSLMFVFQKNLLLETVQLIRGHQ</sequence>
<dbReference type="Pfam" id="PF13440">
    <property type="entry name" value="Polysacc_synt_3"/>
    <property type="match status" value="1"/>
</dbReference>
<dbReference type="PANTHER" id="PTHR30250">
    <property type="entry name" value="PST FAMILY PREDICTED COLANIC ACID TRANSPORTER"/>
    <property type="match status" value="1"/>
</dbReference>
<dbReference type="EMBL" id="JANATA010000015">
    <property type="protein sequence ID" value="MCP3429115.1"/>
    <property type="molecule type" value="Genomic_DNA"/>
</dbReference>
<feature type="transmembrane region" description="Helical" evidence="7">
    <location>
        <begin position="147"/>
        <end position="166"/>
    </location>
</feature>
<dbReference type="CDD" id="cd13127">
    <property type="entry name" value="MATE_tuaB_like"/>
    <property type="match status" value="1"/>
</dbReference>
<feature type="transmembrane region" description="Helical" evidence="7">
    <location>
        <begin position="12"/>
        <end position="35"/>
    </location>
</feature>
<organism evidence="8 9">
    <name type="scientific">Opacimonas viscosa</name>
    <dbReference type="NCBI Taxonomy" id="2961944"/>
    <lineage>
        <taxon>Bacteria</taxon>
        <taxon>Pseudomonadati</taxon>
        <taxon>Pseudomonadota</taxon>
        <taxon>Gammaproteobacteria</taxon>
        <taxon>Alteromonadales</taxon>
        <taxon>Alteromonadaceae</taxon>
        <taxon>Opacimonas</taxon>
    </lineage>
</organism>
<evidence type="ECO:0000256" key="1">
    <source>
        <dbReference type="ARBA" id="ARBA00004651"/>
    </source>
</evidence>
<feature type="transmembrane region" description="Helical" evidence="7">
    <location>
        <begin position="367"/>
        <end position="393"/>
    </location>
</feature>
<feature type="transmembrane region" description="Helical" evidence="7">
    <location>
        <begin position="444"/>
        <end position="462"/>
    </location>
</feature>
<keyword evidence="5 7" id="KW-1133">Transmembrane helix</keyword>
<protein>
    <submittedName>
        <fullName evidence="8">Lipopolysaccharide biosynthesis protein</fullName>
    </submittedName>
</protein>
<accession>A0AA42BLT2</accession>
<feature type="transmembrane region" description="Helical" evidence="7">
    <location>
        <begin position="326"/>
        <end position="346"/>
    </location>
</feature>
<comment type="subcellular location">
    <subcellularLocation>
        <location evidence="1">Cell membrane</location>
        <topology evidence="1">Multi-pass membrane protein</topology>
    </subcellularLocation>
</comment>
<keyword evidence="4 7" id="KW-0812">Transmembrane</keyword>
<dbReference type="InterPro" id="IPR050833">
    <property type="entry name" value="Poly_Biosynth_Transport"/>
</dbReference>
<evidence type="ECO:0000256" key="7">
    <source>
        <dbReference type="SAM" id="Phobius"/>
    </source>
</evidence>
<evidence type="ECO:0000256" key="5">
    <source>
        <dbReference type="ARBA" id="ARBA00022989"/>
    </source>
</evidence>
<feature type="transmembrane region" description="Helical" evidence="7">
    <location>
        <begin position="285"/>
        <end position="306"/>
    </location>
</feature>
<comment type="caution">
    <text evidence="8">The sequence shown here is derived from an EMBL/GenBank/DDBJ whole genome shotgun (WGS) entry which is preliminary data.</text>
</comment>
<proteinExistence type="inferred from homology"/>
<reference evidence="8" key="1">
    <citation type="submission" date="2022-07" db="EMBL/GenBank/DDBJ databases">
        <title>Characterization of the Novel Bacterium Alteromonas immobilis LMIT006 and Alteromonas gregis LMIT007.</title>
        <authorList>
            <person name="Lin X."/>
        </authorList>
    </citation>
    <scope>NUCLEOTIDE SEQUENCE</scope>
    <source>
        <strain evidence="8">LMIT007</strain>
    </source>
</reference>
<dbReference type="Proteomes" id="UP001165413">
    <property type="component" value="Unassembled WGS sequence"/>
</dbReference>
<evidence type="ECO:0000256" key="4">
    <source>
        <dbReference type="ARBA" id="ARBA00022692"/>
    </source>
</evidence>
<evidence type="ECO:0000256" key="3">
    <source>
        <dbReference type="ARBA" id="ARBA00022475"/>
    </source>
</evidence>
<feature type="transmembrane region" description="Helical" evidence="7">
    <location>
        <begin position="116"/>
        <end position="135"/>
    </location>
</feature>
<name>A0AA42BLT2_9ALTE</name>
<keyword evidence="3" id="KW-1003">Cell membrane</keyword>
<evidence type="ECO:0000313" key="8">
    <source>
        <dbReference type="EMBL" id="MCP3429115.1"/>
    </source>
</evidence>
<feature type="transmembrane region" description="Helical" evidence="7">
    <location>
        <begin position="41"/>
        <end position="61"/>
    </location>
</feature>
<feature type="transmembrane region" description="Helical" evidence="7">
    <location>
        <begin position="82"/>
        <end position="104"/>
    </location>
</feature>
<gene>
    <name evidence="8" type="ORF">NLF92_09190</name>
</gene>
<evidence type="ECO:0000313" key="9">
    <source>
        <dbReference type="Proteomes" id="UP001165413"/>
    </source>
</evidence>
<evidence type="ECO:0000256" key="6">
    <source>
        <dbReference type="ARBA" id="ARBA00023136"/>
    </source>
</evidence>
<dbReference type="PANTHER" id="PTHR30250:SF10">
    <property type="entry name" value="LIPOPOLYSACCHARIDE BIOSYNTHESIS PROTEIN WZXC"/>
    <property type="match status" value="1"/>
</dbReference>
<comment type="similarity">
    <text evidence="2">Belongs to the polysaccharide synthase family.</text>
</comment>
<keyword evidence="9" id="KW-1185">Reference proteome</keyword>
<keyword evidence="6 7" id="KW-0472">Membrane</keyword>
<evidence type="ECO:0000256" key="2">
    <source>
        <dbReference type="ARBA" id="ARBA00007430"/>
    </source>
</evidence>
<dbReference type="AlphaFoldDB" id="A0AA42BLT2"/>
<feature type="transmembrane region" description="Helical" evidence="7">
    <location>
        <begin position="413"/>
        <end position="437"/>
    </location>
</feature>
<dbReference type="RefSeq" id="WP_254101083.1">
    <property type="nucleotide sequence ID" value="NZ_JANATA010000015.1"/>
</dbReference>
<dbReference type="GO" id="GO:0005886">
    <property type="term" value="C:plasma membrane"/>
    <property type="evidence" value="ECO:0007669"/>
    <property type="project" value="UniProtKB-SubCell"/>
</dbReference>